<name>A0A378LV42_9GAMM</name>
<dbReference type="NCBIfam" id="TIGR00254">
    <property type="entry name" value="GGDEF"/>
    <property type="match status" value="1"/>
</dbReference>
<evidence type="ECO:0000313" key="11">
    <source>
        <dbReference type="Proteomes" id="UP000255297"/>
    </source>
</evidence>
<dbReference type="EMBL" id="UGPB01000001">
    <property type="protein sequence ID" value="STY31304.1"/>
    <property type="molecule type" value="Genomic_DNA"/>
</dbReference>
<dbReference type="Proteomes" id="UP000255297">
    <property type="component" value="Unassembled WGS sequence"/>
</dbReference>
<dbReference type="PANTHER" id="PTHR45138">
    <property type="entry name" value="REGULATORY COMPONENTS OF SENSORY TRANSDUCTION SYSTEM"/>
    <property type="match status" value="1"/>
</dbReference>
<dbReference type="FunFam" id="3.30.70.270:FF:000001">
    <property type="entry name" value="Diguanylate cyclase domain protein"/>
    <property type="match status" value="1"/>
</dbReference>
<dbReference type="PROSITE" id="PS50887">
    <property type="entry name" value="GGDEF"/>
    <property type="match status" value="1"/>
</dbReference>
<proteinExistence type="predicted"/>
<dbReference type="Gene3D" id="3.30.70.270">
    <property type="match status" value="1"/>
</dbReference>
<evidence type="ECO:0000259" key="7">
    <source>
        <dbReference type="PROSITE" id="PS50110"/>
    </source>
</evidence>
<dbReference type="STRING" id="1122170.GCA_000701265_01298"/>
<dbReference type="InterPro" id="IPR036641">
    <property type="entry name" value="HPT_dom_sf"/>
</dbReference>
<dbReference type="InterPro" id="IPR000160">
    <property type="entry name" value="GGDEF_dom"/>
</dbReference>
<dbReference type="SMART" id="SM00267">
    <property type="entry name" value="GGDEF"/>
    <property type="match status" value="1"/>
</dbReference>
<dbReference type="SUPFAM" id="SSF47226">
    <property type="entry name" value="Histidine-containing phosphotransfer domain, HPT domain"/>
    <property type="match status" value="1"/>
</dbReference>
<dbReference type="InterPro" id="IPR029787">
    <property type="entry name" value="Nucleotide_cyclase"/>
</dbReference>
<dbReference type="InterPro" id="IPR011006">
    <property type="entry name" value="CheY-like_superfamily"/>
</dbReference>
<gene>
    <name evidence="10" type="primary">pleD</name>
    <name evidence="10" type="ORF">NCTC11532_02834</name>
</gene>
<evidence type="ECO:0000256" key="5">
    <source>
        <dbReference type="PROSITE-ProRule" id="PRU00110"/>
    </source>
</evidence>
<protein>
    <recommendedName>
        <fullName evidence="2">diguanylate cyclase</fullName>
        <ecNumber evidence="2">2.7.7.65</ecNumber>
    </recommendedName>
</protein>
<dbReference type="SUPFAM" id="SSF52172">
    <property type="entry name" value="CheY-like"/>
    <property type="match status" value="2"/>
</dbReference>
<organism evidence="10 11">
    <name type="scientific">Legionella wadsworthii</name>
    <dbReference type="NCBI Taxonomy" id="28088"/>
    <lineage>
        <taxon>Bacteria</taxon>
        <taxon>Pseudomonadati</taxon>
        <taxon>Pseudomonadota</taxon>
        <taxon>Gammaproteobacteria</taxon>
        <taxon>Legionellales</taxon>
        <taxon>Legionellaceae</taxon>
        <taxon>Legionella</taxon>
    </lineage>
</organism>
<feature type="domain" description="GGDEF" evidence="8">
    <location>
        <begin position="405"/>
        <end position="536"/>
    </location>
</feature>
<evidence type="ECO:0000256" key="6">
    <source>
        <dbReference type="PROSITE-ProRule" id="PRU00169"/>
    </source>
</evidence>
<dbReference type="GO" id="GO:0005886">
    <property type="term" value="C:plasma membrane"/>
    <property type="evidence" value="ECO:0007669"/>
    <property type="project" value="TreeGrafter"/>
</dbReference>
<evidence type="ECO:0000313" key="10">
    <source>
        <dbReference type="EMBL" id="STY31304.1"/>
    </source>
</evidence>
<dbReference type="PROSITE" id="PS50894">
    <property type="entry name" value="HPT"/>
    <property type="match status" value="1"/>
</dbReference>
<dbReference type="AlphaFoldDB" id="A0A378LV42"/>
<keyword evidence="6" id="KW-0597">Phosphoprotein</keyword>
<sequence length="541" mass="61669">MDVNKRLQELFNNYSKNLPDKIGQIDASWQELKAHFDSENFTVFHRQVHSLCGSAGTYGYLEISQIARVLEIYLKKFLDKKSLSEEEQEIISQLLMDIKDKLDLPPPKNMFKLNVTPKEIENKVIYILEQEKELEAELTNGLNQAGYSAVVVTDLKELQAKVTQKKPIALLIDTYFIMNLGHQKYLKRMLKKEKTFIQLFGIVPNYELLPRLIAVRTGCNAFFQKPVDTFNLIQTINQKCSFAIDIPFRILIVDDSESLGEYYSLVLKQAGMIAQAIANPMDIFNHIENFRPDLILMDIYMPDCTGLELASVLRQENKYNKIPIIFLSTEQDKRKQLSALSVGGDDFLTKPISPAHLISAVKIRSQRAGVLNYYMSIDGLTGLLNHSSFLKRLELELEYAKQKNTTLSLVMIDIDYFKKVNDTYGHPFGDIVIKKLATLLSLRLRSNDIVGRYGGEEFAVVLPGSNAHQGKKLINELREQFSREFFSNSDQFHATFSAGIVQKKEDSDINTLVNQADKALYEAKRLGRNQVVISEEINKSG</sequence>
<dbReference type="InterPro" id="IPR043128">
    <property type="entry name" value="Rev_trsase/Diguanyl_cyclase"/>
</dbReference>
<dbReference type="Pfam" id="PF00990">
    <property type="entry name" value="GGDEF"/>
    <property type="match status" value="1"/>
</dbReference>
<evidence type="ECO:0000256" key="1">
    <source>
        <dbReference type="ARBA" id="ARBA00001946"/>
    </source>
</evidence>
<dbReference type="SUPFAM" id="SSF55073">
    <property type="entry name" value="Nucleotide cyclase"/>
    <property type="match status" value="1"/>
</dbReference>
<dbReference type="Pfam" id="PF00072">
    <property type="entry name" value="Response_reg"/>
    <property type="match status" value="1"/>
</dbReference>
<reference evidence="10 11" key="1">
    <citation type="submission" date="2018-06" db="EMBL/GenBank/DDBJ databases">
        <authorList>
            <consortium name="Pathogen Informatics"/>
            <person name="Doyle S."/>
        </authorList>
    </citation>
    <scope>NUCLEOTIDE SEQUENCE [LARGE SCALE GENOMIC DNA]</scope>
    <source>
        <strain evidence="10 11">NCTC11532</strain>
    </source>
</reference>
<dbReference type="Pfam" id="PF01627">
    <property type="entry name" value="Hpt"/>
    <property type="match status" value="1"/>
</dbReference>
<dbReference type="OrthoDB" id="9812260at2"/>
<evidence type="ECO:0000259" key="9">
    <source>
        <dbReference type="PROSITE" id="PS50894"/>
    </source>
</evidence>
<dbReference type="SMART" id="SM00448">
    <property type="entry name" value="REC"/>
    <property type="match status" value="1"/>
</dbReference>
<dbReference type="GO" id="GO:0043709">
    <property type="term" value="P:cell adhesion involved in single-species biofilm formation"/>
    <property type="evidence" value="ECO:0007669"/>
    <property type="project" value="TreeGrafter"/>
</dbReference>
<accession>A0A378LV42</accession>
<dbReference type="GO" id="GO:0004672">
    <property type="term" value="F:protein kinase activity"/>
    <property type="evidence" value="ECO:0007669"/>
    <property type="project" value="UniProtKB-ARBA"/>
</dbReference>
<dbReference type="RefSeq" id="WP_031566331.1">
    <property type="nucleotide sequence ID" value="NZ_CAAAIS010000016.1"/>
</dbReference>
<dbReference type="CDD" id="cd00088">
    <property type="entry name" value="HPT"/>
    <property type="match status" value="1"/>
</dbReference>
<dbReference type="CDD" id="cd00156">
    <property type="entry name" value="REC"/>
    <property type="match status" value="1"/>
</dbReference>
<feature type="domain" description="HPt" evidence="9">
    <location>
        <begin position="3"/>
        <end position="108"/>
    </location>
</feature>
<dbReference type="InterPro" id="IPR001789">
    <property type="entry name" value="Sig_transdc_resp-reg_receiver"/>
</dbReference>
<dbReference type="PANTHER" id="PTHR45138:SF9">
    <property type="entry name" value="DIGUANYLATE CYCLASE DGCM-RELATED"/>
    <property type="match status" value="1"/>
</dbReference>
<dbReference type="GO" id="GO:0052621">
    <property type="term" value="F:diguanylate cyclase activity"/>
    <property type="evidence" value="ECO:0007669"/>
    <property type="project" value="UniProtKB-EC"/>
</dbReference>
<feature type="modified residue" description="Phosphohistidine" evidence="5">
    <location>
        <position position="49"/>
    </location>
</feature>
<comment type="catalytic activity">
    <reaction evidence="4">
        <text>2 GTP = 3',3'-c-di-GMP + 2 diphosphate</text>
        <dbReference type="Rhea" id="RHEA:24898"/>
        <dbReference type="ChEBI" id="CHEBI:33019"/>
        <dbReference type="ChEBI" id="CHEBI:37565"/>
        <dbReference type="ChEBI" id="CHEBI:58805"/>
        <dbReference type="EC" id="2.7.7.65"/>
    </reaction>
</comment>
<dbReference type="CDD" id="cd01949">
    <property type="entry name" value="GGDEF"/>
    <property type="match status" value="1"/>
</dbReference>
<evidence type="ECO:0000256" key="4">
    <source>
        <dbReference type="ARBA" id="ARBA00034247"/>
    </source>
</evidence>
<feature type="modified residue" description="4-aspartylphosphate" evidence="6">
    <location>
        <position position="298"/>
    </location>
</feature>
<dbReference type="PROSITE" id="PS50110">
    <property type="entry name" value="RESPONSE_REGULATORY"/>
    <property type="match status" value="1"/>
</dbReference>
<evidence type="ECO:0000259" key="8">
    <source>
        <dbReference type="PROSITE" id="PS50887"/>
    </source>
</evidence>
<feature type="domain" description="Response regulatory" evidence="7">
    <location>
        <begin position="249"/>
        <end position="365"/>
    </location>
</feature>
<dbReference type="GO" id="GO:0000160">
    <property type="term" value="P:phosphorelay signal transduction system"/>
    <property type="evidence" value="ECO:0007669"/>
    <property type="project" value="UniProtKB-KW"/>
</dbReference>
<evidence type="ECO:0000256" key="2">
    <source>
        <dbReference type="ARBA" id="ARBA00012528"/>
    </source>
</evidence>
<dbReference type="Gene3D" id="1.20.120.160">
    <property type="entry name" value="HPT domain"/>
    <property type="match status" value="1"/>
</dbReference>
<comment type="cofactor">
    <cofactor evidence="1">
        <name>Mg(2+)</name>
        <dbReference type="ChEBI" id="CHEBI:18420"/>
    </cofactor>
</comment>
<dbReference type="InterPro" id="IPR008207">
    <property type="entry name" value="Sig_transdc_His_kin_Hpt_dom"/>
</dbReference>
<dbReference type="GO" id="GO:1902201">
    <property type="term" value="P:negative regulation of bacterial-type flagellum-dependent cell motility"/>
    <property type="evidence" value="ECO:0007669"/>
    <property type="project" value="TreeGrafter"/>
</dbReference>
<keyword evidence="3" id="KW-0902">Two-component regulatory system</keyword>
<dbReference type="InterPro" id="IPR050469">
    <property type="entry name" value="Diguanylate_Cyclase"/>
</dbReference>
<evidence type="ECO:0000256" key="3">
    <source>
        <dbReference type="ARBA" id="ARBA00023012"/>
    </source>
</evidence>
<dbReference type="Gene3D" id="3.40.50.2300">
    <property type="match status" value="2"/>
</dbReference>
<dbReference type="EC" id="2.7.7.65" evidence="2"/>
<keyword evidence="11" id="KW-1185">Reference proteome</keyword>